<comment type="caution">
    <text evidence="1">The sequence shown here is derived from an EMBL/GenBank/DDBJ whole genome shotgun (WGS) entry which is preliminary data.</text>
</comment>
<evidence type="ECO:0000313" key="1">
    <source>
        <dbReference type="EMBL" id="PRD64793.1"/>
    </source>
</evidence>
<protein>
    <submittedName>
        <fullName evidence="1">Uncharacterized protein</fullName>
    </submittedName>
</protein>
<sequence>MTEESMKNLEAGIPRLAEGAFQRAYYQALTSSGMVLRAVNGQLVETHADGTETVIRAIHHPVQVKVGARFKLKRRDTTA</sequence>
<dbReference type="EMBL" id="PVLQ01000047">
    <property type="protein sequence ID" value="PRD64793.1"/>
    <property type="molecule type" value="Genomic_DNA"/>
</dbReference>
<dbReference type="OrthoDB" id="8910709at2"/>
<dbReference type="AlphaFoldDB" id="A0A2S9K2W0"/>
<reference evidence="1 2" key="1">
    <citation type="submission" date="2018-03" db="EMBL/GenBank/DDBJ databases">
        <title>Comparative genomics illustrates the genes involved in a hyperalkaliphilic mechanisms of Serpentinomonas isolated from highly-alkaline calcium-rich serpentinized springs.</title>
        <authorList>
            <person name="Suzuki S."/>
            <person name="Ishii S."/>
            <person name="Walworth N."/>
            <person name="Bird L."/>
            <person name="Kuenen J.G."/>
            <person name="Nealson K.H."/>
        </authorList>
    </citation>
    <scope>NUCLEOTIDE SEQUENCE [LARGE SCALE GENOMIC DNA]</scope>
    <source>
        <strain evidence="1 2">P1</strain>
    </source>
</reference>
<gene>
    <name evidence="1" type="ORF">C6P64_12725</name>
</gene>
<evidence type="ECO:0000313" key="2">
    <source>
        <dbReference type="Proteomes" id="UP000238589"/>
    </source>
</evidence>
<accession>A0A2S9K2W0</accession>
<dbReference type="Proteomes" id="UP000238589">
    <property type="component" value="Unassembled WGS sequence"/>
</dbReference>
<proteinExistence type="predicted"/>
<name>A0A2S9K2W0_9BURK</name>
<organism evidence="1 2">
    <name type="scientific">Malikia granosa</name>
    <dbReference type="NCBI Taxonomy" id="263067"/>
    <lineage>
        <taxon>Bacteria</taxon>
        <taxon>Pseudomonadati</taxon>
        <taxon>Pseudomonadota</taxon>
        <taxon>Betaproteobacteria</taxon>
        <taxon>Burkholderiales</taxon>
        <taxon>Comamonadaceae</taxon>
        <taxon>Malikia</taxon>
    </lineage>
</organism>
<keyword evidence="2" id="KW-1185">Reference proteome</keyword>